<dbReference type="AlphaFoldDB" id="A0A2J6T7Z5"/>
<dbReference type="InParanoid" id="A0A2J6T7Z5"/>
<reference evidence="1 2" key="1">
    <citation type="submission" date="2016-04" db="EMBL/GenBank/DDBJ databases">
        <title>A degradative enzymes factory behind the ericoid mycorrhizal symbiosis.</title>
        <authorList>
            <consortium name="DOE Joint Genome Institute"/>
            <person name="Martino E."/>
            <person name="Morin E."/>
            <person name="Grelet G."/>
            <person name="Kuo A."/>
            <person name="Kohler A."/>
            <person name="Daghino S."/>
            <person name="Barry K."/>
            <person name="Choi C."/>
            <person name="Cichocki N."/>
            <person name="Clum A."/>
            <person name="Copeland A."/>
            <person name="Hainaut M."/>
            <person name="Haridas S."/>
            <person name="Labutti K."/>
            <person name="Lindquist E."/>
            <person name="Lipzen A."/>
            <person name="Khouja H.-R."/>
            <person name="Murat C."/>
            <person name="Ohm R."/>
            <person name="Olson A."/>
            <person name="Spatafora J."/>
            <person name="Veneault-Fourrey C."/>
            <person name="Henrissat B."/>
            <person name="Grigoriev I."/>
            <person name="Martin F."/>
            <person name="Perotto S."/>
        </authorList>
    </citation>
    <scope>NUCLEOTIDE SEQUENCE [LARGE SCALE GENOMIC DNA]</scope>
    <source>
        <strain evidence="1 2">E</strain>
    </source>
</reference>
<gene>
    <name evidence="1" type="ORF">K444DRAFT_725112</name>
</gene>
<dbReference type="Proteomes" id="UP000235371">
    <property type="component" value="Unassembled WGS sequence"/>
</dbReference>
<proteinExistence type="predicted"/>
<protein>
    <submittedName>
        <fullName evidence="1">Uncharacterized protein</fullName>
    </submittedName>
</protein>
<dbReference type="EMBL" id="KZ613817">
    <property type="protein sequence ID" value="PMD59147.1"/>
    <property type="molecule type" value="Genomic_DNA"/>
</dbReference>
<organism evidence="1 2">
    <name type="scientific">Hyaloscypha bicolor E</name>
    <dbReference type="NCBI Taxonomy" id="1095630"/>
    <lineage>
        <taxon>Eukaryota</taxon>
        <taxon>Fungi</taxon>
        <taxon>Dikarya</taxon>
        <taxon>Ascomycota</taxon>
        <taxon>Pezizomycotina</taxon>
        <taxon>Leotiomycetes</taxon>
        <taxon>Helotiales</taxon>
        <taxon>Hyaloscyphaceae</taxon>
        <taxon>Hyaloscypha</taxon>
        <taxon>Hyaloscypha bicolor</taxon>
    </lineage>
</organism>
<sequence length="464" mass="53280">MVGLGENSLVELMNQRKKEYFSVVNHELVIPAREYIYEQTPAARLIFFTNVSLHLQKKTKQHLIRPSNPSEIINEDSHVQIGVRLVIAMCIQRHIVFTRCACTPVLIIKCSAQEFVEEQVTRSKRKPPLIYKYCVNFMIARDLWTGCCKRKAEGLFMILSELGGRGWKLPNLYLYQHPSHLGNNSATSPIIKNVHPNGHNLHLMPMSHDTQEHEWHHLESAPDYRACPDLKTEEEVDENMCTQTLIIFACCPCRKTRISTCTSMQDEEYRAWRHFQSIPDYRDCKGLETLEDFNEGCCEMAPRGACPYAGGNRFDTPKVPRPREDKLGIYPETQNNLWRTVSEPRKLHHKSLALAKIPSRLRSSSFGSSSFLRRDGARDGANIGGNHVLAGSSFVLQRNLNYSQLFELHLRSTLKTGIGHLQGMKNPLELERPLRKLEDIKPFLLQQQDSNVGTRERETYLPED</sequence>
<keyword evidence="2" id="KW-1185">Reference proteome</keyword>
<dbReference type="OrthoDB" id="3573506at2759"/>
<dbReference type="RefSeq" id="XP_024736051.1">
    <property type="nucleotide sequence ID" value="XM_024888641.1"/>
</dbReference>
<dbReference type="GeneID" id="36596717"/>
<evidence type="ECO:0000313" key="1">
    <source>
        <dbReference type="EMBL" id="PMD59147.1"/>
    </source>
</evidence>
<name>A0A2J6T7Z5_9HELO</name>
<evidence type="ECO:0000313" key="2">
    <source>
        <dbReference type="Proteomes" id="UP000235371"/>
    </source>
</evidence>
<accession>A0A2J6T7Z5</accession>